<gene>
    <name evidence="1" type="ORF">PHABIO_423</name>
</gene>
<sequence>MTTQAMTTAIVPTPVMTMIIKRLSDFTVKRLSGINNIPHLCVKVRHGDGYCWFGINVLHVTDTRPWTAETARQVEKEFTEAMHKIVDLKEMMTEVPRLMDSLQDITTGRRRPIMFGTGSNEKIQITATNNIQIEVYREAVKDESLTYGGYLFELTTYDHLGHSTDHALFVYHRGVILYNNASADEIAEFAITELRNAFPELEYANEMEIHFVYQVDRQRNRREVK</sequence>
<proteinExistence type="predicted"/>
<keyword evidence="2" id="KW-1185">Reference proteome</keyword>
<accession>A0A1Y0SWT8</accession>
<dbReference type="Proteomes" id="UP000225448">
    <property type="component" value="Segment"/>
</dbReference>
<name>A0A1Y0SWT8_9CAUD</name>
<protein>
    <submittedName>
        <fullName evidence="1">Uncharacterized protein</fullName>
    </submittedName>
</protein>
<dbReference type="EMBL" id="MF042360">
    <property type="protein sequence ID" value="ARV77054.1"/>
    <property type="molecule type" value="Genomic_DNA"/>
</dbReference>
<organism evidence="1 2">
    <name type="scientific">Pseudomonas phage Phabio</name>
    <dbReference type="NCBI Taxonomy" id="2006668"/>
    <lineage>
        <taxon>Viruses</taxon>
        <taxon>Duplodnaviria</taxon>
        <taxon>Heunggongvirae</taxon>
        <taxon>Uroviricota</taxon>
        <taxon>Caudoviricetes</taxon>
        <taxon>Chimalliviridae</taxon>
        <taxon>Phabiovirus</taxon>
        <taxon>Phabiovirus phabio</taxon>
    </lineage>
</organism>
<evidence type="ECO:0000313" key="2">
    <source>
        <dbReference type="Proteomes" id="UP000225448"/>
    </source>
</evidence>
<reference evidence="1 2" key="1">
    <citation type="submission" date="2017-05" db="EMBL/GenBank/DDBJ databases">
        <authorList>
            <person name="Song R."/>
            <person name="Chenine A.L."/>
            <person name="Ruprecht R.M."/>
        </authorList>
    </citation>
    <scope>NUCLEOTIDE SEQUENCE [LARGE SCALE GENOMIC DNA]</scope>
</reference>
<evidence type="ECO:0000313" key="1">
    <source>
        <dbReference type="EMBL" id="ARV77054.1"/>
    </source>
</evidence>